<keyword evidence="1 3" id="KW-0597">Phosphoprotein</keyword>
<dbReference type="SUPFAM" id="SSF52172">
    <property type="entry name" value="CheY-like"/>
    <property type="match status" value="1"/>
</dbReference>
<feature type="compositionally biased region" description="Basic and acidic residues" evidence="4">
    <location>
        <begin position="86"/>
        <end position="95"/>
    </location>
</feature>
<evidence type="ECO:0000256" key="1">
    <source>
        <dbReference type="ARBA" id="ARBA00022553"/>
    </source>
</evidence>
<sequence length="458" mass="48488">MGGNIWVESTEGIGSRFTFTIPFTVCQSPETESHLSASTPSSPISSPVRDEPIGNDTVDPFELPVAVNTLPESKQEEPGNATVSKKPSDEVEKKLAPAPKDMPSPAESSKPTIPTYAKVVESSMKPLMIDGTPLRILLAEDNAVNQKIAVGVLKKLGYENVDVAENGLEAIDKLDNGSVYDVILMDVSMPIMDGIDATKAIIDRRRRGLLAAAENMASSDSKSDPENKELSPPTVFKDYLNLYVIALTASAMGSDKERCMEAGMDDFMTKPFALLEMKRVLNEFMNKRNSGALQVRNEACLVTAQAYKSRCNSPNCQGGQLASKEQGRSLTPTLDKCPNANSSSVSLLESGVAECAGCGEALTSSGDASTMDGTPGPSSGPSSGLSSATSPNSPPGGRTCRMETPRPLRRNLDGIGSNSSSRRSHSEAVMNGLSGSTLSVPLSAVAHGWIELPLRPCS</sequence>
<organism evidence="6 7">
    <name type="scientific">Modicella reniformis</name>
    <dbReference type="NCBI Taxonomy" id="1440133"/>
    <lineage>
        <taxon>Eukaryota</taxon>
        <taxon>Fungi</taxon>
        <taxon>Fungi incertae sedis</taxon>
        <taxon>Mucoromycota</taxon>
        <taxon>Mortierellomycotina</taxon>
        <taxon>Mortierellomycetes</taxon>
        <taxon>Mortierellales</taxon>
        <taxon>Mortierellaceae</taxon>
        <taxon>Modicella</taxon>
    </lineage>
</organism>
<evidence type="ECO:0000256" key="2">
    <source>
        <dbReference type="ARBA" id="ARBA00023012"/>
    </source>
</evidence>
<feature type="compositionally biased region" description="Basic and acidic residues" evidence="4">
    <location>
        <begin position="400"/>
        <end position="412"/>
    </location>
</feature>
<dbReference type="AlphaFoldDB" id="A0A9P6MER5"/>
<dbReference type="Gene3D" id="3.40.50.2300">
    <property type="match status" value="1"/>
</dbReference>
<feature type="compositionally biased region" description="Low complexity" evidence="4">
    <location>
        <begin position="34"/>
        <end position="47"/>
    </location>
</feature>
<dbReference type="PANTHER" id="PTHR45339:SF1">
    <property type="entry name" value="HYBRID SIGNAL TRANSDUCTION HISTIDINE KINASE J"/>
    <property type="match status" value="1"/>
</dbReference>
<dbReference type="InterPro" id="IPR011006">
    <property type="entry name" value="CheY-like_superfamily"/>
</dbReference>
<proteinExistence type="predicted"/>
<feature type="domain" description="Response regulatory" evidence="5">
    <location>
        <begin position="135"/>
        <end position="285"/>
    </location>
</feature>
<keyword evidence="7" id="KW-1185">Reference proteome</keyword>
<dbReference type="Proteomes" id="UP000749646">
    <property type="component" value="Unassembled WGS sequence"/>
</dbReference>
<dbReference type="InterPro" id="IPR001789">
    <property type="entry name" value="Sig_transdc_resp-reg_receiver"/>
</dbReference>
<feature type="compositionally biased region" description="Low complexity" evidence="4">
    <location>
        <begin position="369"/>
        <end position="391"/>
    </location>
</feature>
<dbReference type="CDD" id="cd17546">
    <property type="entry name" value="REC_hyHK_CKI1_RcsC-like"/>
    <property type="match status" value="1"/>
</dbReference>
<feature type="region of interest" description="Disordered" evidence="4">
    <location>
        <begin position="29"/>
        <end position="111"/>
    </location>
</feature>
<dbReference type="Pfam" id="PF00072">
    <property type="entry name" value="Response_reg"/>
    <property type="match status" value="1"/>
</dbReference>
<dbReference type="SMART" id="SM00448">
    <property type="entry name" value="REC"/>
    <property type="match status" value="1"/>
</dbReference>
<comment type="caution">
    <text evidence="6">The sequence shown here is derived from an EMBL/GenBank/DDBJ whole genome shotgun (WGS) entry which is preliminary data.</text>
</comment>
<feature type="region of interest" description="Disordered" evidence="4">
    <location>
        <begin position="366"/>
        <end position="429"/>
    </location>
</feature>
<accession>A0A9P6MER5</accession>
<dbReference type="EMBL" id="JAAAHW010001356">
    <property type="protein sequence ID" value="KAF9995428.1"/>
    <property type="molecule type" value="Genomic_DNA"/>
</dbReference>
<protein>
    <recommendedName>
        <fullName evidence="5">Response regulatory domain-containing protein</fullName>
    </recommendedName>
</protein>
<evidence type="ECO:0000256" key="3">
    <source>
        <dbReference type="PROSITE-ProRule" id="PRU00169"/>
    </source>
</evidence>
<evidence type="ECO:0000313" key="7">
    <source>
        <dbReference type="Proteomes" id="UP000749646"/>
    </source>
</evidence>
<feature type="modified residue" description="4-aspartylphosphate" evidence="3">
    <location>
        <position position="186"/>
    </location>
</feature>
<name>A0A9P6MER5_9FUNG</name>
<dbReference type="PROSITE" id="PS50110">
    <property type="entry name" value="RESPONSE_REGULATORY"/>
    <property type="match status" value="1"/>
</dbReference>
<dbReference type="PANTHER" id="PTHR45339">
    <property type="entry name" value="HYBRID SIGNAL TRANSDUCTION HISTIDINE KINASE J"/>
    <property type="match status" value="1"/>
</dbReference>
<dbReference type="OrthoDB" id="10266508at2759"/>
<evidence type="ECO:0000256" key="4">
    <source>
        <dbReference type="SAM" id="MobiDB-lite"/>
    </source>
</evidence>
<reference evidence="6" key="1">
    <citation type="journal article" date="2020" name="Fungal Divers.">
        <title>Resolving the Mortierellaceae phylogeny through synthesis of multi-gene phylogenetics and phylogenomics.</title>
        <authorList>
            <person name="Vandepol N."/>
            <person name="Liber J."/>
            <person name="Desiro A."/>
            <person name="Na H."/>
            <person name="Kennedy M."/>
            <person name="Barry K."/>
            <person name="Grigoriev I.V."/>
            <person name="Miller A.N."/>
            <person name="O'Donnell K."/>
            <person name="Stajich J.E."/>
            <person name="Bonito G."/>
        </authorList>
    </citation>
    <scope>NUCLEOTIDE SEQUENCE</scope>
    <source>
        <strain evidence="6">MES-2147</strain>
    </source>
</reference>
<evidence type="ECO:0000313" key="6">
    <source>
        <dbReference type="EMBL" id="KAF9995428.1"/>
    </source>
</evidence>
<keyword evidence="2" id="KW-0902">Two-component regulatory system</keyword>
<dbReference type="GO" id="GO:0000160">
    <property type="term" value="P:phosphorelay signal transduction system"/>
    <property type="evidence" value="ECO:0007669"/>
    <property type="project" value="UniProtKB-KW"/>
</dbReference>
<evidence type="ECO:0000259" key="5">
    <source>
        <dbReference type="PROSITE" id="PS50110"/>
    </source>
</evidence>
<gene>
    <name evidence="6" type="ORF">BGZ65_008933</name>
</gene>